<protein>
    <recommendedName>
        <fullName evidence="6">Conjugal transfer protein</fullName>
    </recommendedName>
</protein>
<feature type="chain" id="PRO_5015573272" description="Conjugal transfer protein" evidence="1">
    <location>
        <begin position="20"/>
        <end position="284"/>
    </location>
</feature>
<name>A0A2S7X121_9GAMM</name>
<reference evidence="2" key="4">
    <citation type="submission" date="2023-01" db="EMBL/GenBank/DDBJ databases">
        <title>Draft genome sequence of Aliivibrio sifiae strain NBRC 105001.</title>
        <authorList>
            <person name="Sun Q."/>
            <person name="Mori K."/>
        </authorList>
    </citation>
    <scope>NUCLEOTIDE SEQUENCE</scope>
    <source>
        <strain evidence="2">NBRC 105001</strain>
    </source>
</reference>
<dbReference type="EMBL" id="BSOU01000014">
    <property type="protein sequence ID" value="GLR76829.1"/>
    <property type="molecule type" value="Genomic_DNA"/>
</dbReference>
<keyword evidence="5" id="KW-1185">Reference proteome</keyword>
<dbReference type="AlphaFoldDB" id="A0A2S7X121"/>
<evidence type="ECO:0000313" key="4">
    <source>
        <dbReference type="Proteomes" id="UP000239273"/>
    </source>
</evidence>
<organism evidence="3 4">
    <name type="scientific">Aliivibrio sifiae</name>
    <dbReference type="NCBI Taxonomy" id="566293"/>
    <lineage>
        <taxon>Bacteria</taxon>
        <taxon>Pseudomonadati</taxon>
        <taxon>Pseudomonadota</taxon>
        <taxon>Gammaproteobacteria</taxon>
        <taxon>Vibrionales</taxon>
        <taxon>Vibrionaceae</taxon>
        <taxon>Aliivibrio</taxon>
    </lineage>
</organism>
<reference evidence="5" key="3">
    <citation type="journal article" date="2019" name="Int. J. Syst. Evol. Microbiol.">
        <title>The Global Catalogue of Microorganisms (GCM) 10K type strain sequencing project: providing services to taxonomists for standard genome sequencing and annotation.</title>
        <authorList>
            <consortium name="The Broad Institute Genomics Platform"/>
            <consortium name="The Broad Institute Genome Sequencing Center for Infectious Disease"/>
            <person name="Wu L."/>
            <person name="Ma J."/>
        </authorList>
    </citation>
    <scope>NUCLEOTIDE SEQUENCE [LARGE SCALE GENOMIC DNA]</scope>
    <source>
        <strain evidence="5">NBRC 105001</strain>
    </source>
</reference>
<keyword evidence="1" id="KW-0732">Signal</keyword>
<gene>
    <name evidence="3" type="ORF">BTO23_20560</name>
    <name evidence="2" type="ORF">GCM10007855_37040</name>
</gene>
<evidence type="ECO:0000313" key="5">
    <source>
        <dbReference type="Proteomes" id="UP001156660"/>
    </source>
</evidence>
<evidence type="ECO:0000313" key="2">
    <source>
        <dbReference type="EMBL" id="GLR76829.1"/>
    </source>
</evidence>
<reference evidence="3 4" key="2">
    <citation type="submission" date="2016-12" db="EMBL/GenBank/DDBJ databases">
        <title>Diversity of luminous bacteria.</title>
        <authorList>
            <person name="Yoshizawa S."/>
            <person name="Kogure K."/>
        </authorList>
    </citation>
    <scope>NUCLEOTIDE SEQUENCE [LARGE SCALE GENOMIC DNA]</scope>
    <source>
        <strain evidence="3 4">NBRC 105001</strain>
    </source>
</reference>
<dbReference type="Proteomes" id="UP001156660">
    <property type="component" value="Unassembled WGS sequence"/>
</dbReference>
<comment type="caution">
    <text evidence="3">The sequence shown here is derived from an EMBL/GenBank/DDBJ whole genome shotgun (WGS) entry which is preliminary data.</text>
</comment>
<sequence length="284" mass="31579">MKTLFIVALFWASSFSAHAARCEQIKFNHGDIVTVKSALNMGTRIQLPANLIAKPATSNNHLWDVEGIVGTNQLVLKPNSALKEGEGTLIYAFMDDGNVIDISAMRSPLKTNQACIVLDPTPSFFDETARGAIKGFAHKAPQPVIPTRSSSDIARIAQLEKNVDVVKQTAELERKQSVITALKKYRFRIYTRYSWEEGTEFVGRNTISDVYDDGQFTYIRLANPNRGILSVETFIGGKNAIAPTDYIDEYAMYKITGIYPQFTLRVDEVSLTITRSDNSTKGNL</sequence>
<dbReference type="RefSeq" id="WP_105064460.1">
    <property type="nucleotide sequence ID" value="NZ_BSOU01000014.1"/>
</dbReference>
<dbReference type="Gene3D" id="2.60.40.2500">
    <property type="match status" value="1"/>
</dbReference>
<accession>A0A2S7X121</accession>
<evidence type="ECO:0000313" key="3">
    <source>
        <dbReference type="EMBL" id="PQJ83537.1"/>
    </source>
</evidence>
<dbReference type="EMBL" id="MSCP01000005">
    <property type="protein sequence ID" value="PQJ83537.1"/>
    <property type="molecule type" value="Genomic_DNA"/>
</dbReference>
<feature type="signal peptide" evidence="1">
    <location>
        <begin position="1"/>
        <end position="19"/>
    </location>
</feature>
<evidence type="ECO:0000256" key="1">
    <source>
        <dbReference type="SAM" id="SignalP"/>
    </source>
</evidence>
<dbReference type="InterPro" id="IPR038161">
    <property type="entry name" value="VirB9/CagX/TrbG_C_sf"/>
</dbReference>
<proteinExistence type="predicted"/>
<evidence type="ECO:0008006" key="6">
    <source>
        <dbReference type="Google" id="ProtNLM"/>
    </source>
</evidence>
<dbReference type="Proteomes" id="UP000239273">
    <property type="component" value="Unassembled WGS sequence"/>
</dbReference>
<dbReference type="OrthoDB" id="9773431at2"/>
<reference evidence="2" key="1">
    <citation type="journal article" date="2014" name="Int. J. Syst. Evol. Microbiol.">
        <title>Complete genome of a new Firmicutes species belonging to the dominant human colonic microbiota ('Ruminococcus bicirculans') reveals two chromosomes and a selective capacity to utilize plant glucans.</title>
        <authorList>
            <consortium name="NISC Comparative Sequencing Program"/>
            <person name="Wegmann U."/>
            <person name="Louis P."/>
            <person name="Goesmann A."/>
            <person name="Henrissat B."/>
            <person name="Duncan S.H."/>
            <person name="Flint H.J."/>
        </authorList>
    </citation>
    <scope>NUCLEOTIDE SEQUENCE</scope>
    <source>
        <strain evidence="2">NBRC 105001</strain>
    </source>
</reference>